<comment type="caution">
    <text evidence="2">The sequence shown here is derived from an EMBL/GenBank/DDBJ whole genome shotgun (WGS) entry which is preliminary data.</text>
</comment>
<sequence>MGLRGHFFVASALVVAFVPLAAYGQDVAVESAIAATPALQQTFDLGQAARLPVVRTGGAAPRTDPFAEDAEVRTKVKLRLRYQPVEGGPRFEVGTYGSRKGAMKGKLLHVALDWSF</sequence>
<keyword evidence="1" id="KW-0732">Signal</keyword>
<proteinExistence type="predicted"/>
<keyword evidence="3" id="KW-1185">Reference proteome</keyword>
<evidence type="ECO:0000256" key="1">
    <source>
        <dbReference type="SAM" id="SignalP"/>
    </source>
</evidence>
<reference evidence="2" key="1">
    <citation type="submission" date="2022-09" db="EMBL/GenBank/DDBJ databases">
        <title>Novosphingobium sp. Nov., a polycyclic aromatic hydrocarbon-degrading bacterium isolated form mangrove sediments in HongKong.</title>
        <authorList>
            <person name="Hu Z."/>
        </authorList>
    </citation>
    <scope>NUCLEOTIDE SEQUENCE</scope>
    <source>
        <strain evidence="2">HK4-1</strain>
    </source>
</reference>
<evidence type="ECO:0008006" key="4">
    <source>
        <dbReference type="Google" id="ProtNLM"/>
    </source>
</evidence>
<feature type="chain" id="PRO_5046428604" description="Porin domain-containing protein" evidence="1">
    <location>
        <begin position="25"/>
        <end position="116"/>
    </location>
</feature>
<dbReference type="RefSeq" id="WP_260046142.1">
    <property type="nucleotide sequence ID" value="NZ_JANZXA010000006.1"/>
</dbReference>
<dbReference type="Proteomes" id="UP001165583">
    <property type="component" value="Unassembled WGS sequence"/>
</dbReference>
<organism evidence="2 3">
    <name type="scientific">Novosphingobium mangrovi</name>
    <name type="common">ex Huang et al. 2023</name>
    <dbReference type="NCBI Taxonomy" id="2976432"/>
    <lineage>
        <taxon>Bacteria</taxon>
        <taxon>Pseudomonadati</taxon>
        <taxon>Pseudomonadota</taxon>
        <taxon>Alphaproteobacteria</taxon>
        <taxon>Sphingomonadales</taxon>
        <taxon>Sphingomonadaceae</taxon>
        <taxon>Novosphingobium</taxon>
    </lineage>
</organism>
<name>A0ABT2I5F8_9SPHN</name>
<gene>
    <name evidence="2" type="ORF">NZK81_10810</name>
</gene>
<dbReference type="EMBL" id="JANZXA010000006">
    <property type="protein sequence ID" value="MCT2400044.1"/>
    <property type="molecule type" value="Genomic_DNA"/>
</dbReference>
<accession>A0ABT2I5F8</accession>
<evidence type="ECO:0000313" key="2">
    <source>
        <dbReference type="EMBL" id="MCT2400044.1"/>
    </source>
</evidence>
<protein>
    <recommendedName>
        <fullName evidence="4">Porin domain-containing protein</fullName>
    </recommendedName>
</protein>
<evidence type="ECO:0000313" key="3">
    <source>
        <dbReference type="Proteomes" id="UP001165583"/>
    </source>
</evidence>
<feature type="signal peptide" evidence="1">
    <location>
        <begin position="1"/>
        <end position="24"/>
    </location>
</feature>